<dbReference type="Gene3D" id="2.60.40.3120">
    <property type="match status" value="1"/>
</dbReference>
<dbReference type="WBParaSite" id="TASK_0000830501-mRNA-1">
    <property type="protein sequence ID" value="TASK_0000830501-mRNA-1"/>
    <property type="gene ID" value="TASK_0000830501"/>
</dbReference>
<dbReference type="Pfam" id="PF18027">
    <property type="entry name" value="Pepdidase_M14_N"/>
    <property type="match status" value="1"/>
</dbReference>
<dbReference type="PANTHER" id="PTHR12756">
    <property type="entry name" value="CYTOSOLIC CARBOXYPEPTIDASE"/>
    <property type="match status" value="1"/>
</dbReference>
<dbReference type="PANTHER" id="PTHR12756:SF12">
    <property type="entry name" value="CYTOSOLIC CARBOXYPEPTIDASE-LIKE PROTEIN 5"/>
    <property type="match status" value="1"/>
</dbReference>
<dbReference type="GO" id="GO:0006508">
    <property type="term" value="P:proteolysis"/>
    <property type="evidence" value="ECO:0007669"/>
    <property type="project" value="InterPro"/>
</dbReference>
<evidence type="ECO:0000313" key="7">
    <source>
        <dbReference type="Proteomes" id="UP000282613"/>
    </source>
</evidence>
<reference evidence="6 7" key="2">
    <citation type="submission" date="2018-11" db="EMBL/GenBank/DDBJ databases">
        <authorList>
            <consortium name="Pathogen Informatics"/>
        </authorList>
    </citation>
    <scope>NUCLEOTIDE SEQUENCE [LARGE SCALE GENOMIC DNA]</scope>
</reference>
<evidence type="ECO:0000256" key="2">
    <source>
        <dbReference type="ARBA" id="ARBA00005988"/>
    </source>
</evidence>
<evidence type="ECO:0000256" key="1">
    <source>
        <dbReference type="ARBA" id="ARBA00001947"/>
    </source>
</evidence>
<reference evidence="8" key="1">
    <citation type="submission" date="2017-02" db="UniProtKB">
        <authorList>
            <consortium name="WormBaseParasite"/>
        </authorList>
    </citation>
    <scope>IDENTIFICATION</scope>
</reference>
<feature type="active site" description="Proton donor/acceptor" evidence="3">
    <location>
        <position position="801"/>
    </location>
</feature>
<dbReference type="GO" id="GO:0004181">
    <property type="term" value="F:metallocarboxypeptidase activity"/>
    <property type="evidence" value="ECO:0007669"/>
    <property type="project" value="InterPro"/>
</dbReference>
<dbReference type="Proteomes" id="UP000282613">
    <property type="component" value="Unassembled WGS sequence"/>
</dbReference>
<comment type="similarity">
    <text evidence="2 3">Belongs to the peptidase M14 family.</text>
</comment>
<organism evidence="8">
    <name type="scientific">Taenia asiatica</name>
    <name type="common">Asian tapeworm</name>
    <dbReference type="NCBI Taxonomy" id="60517"/>
    <lineage>
        <taxon>Eukaryota</taxon>
        <taxon>Metazoa</taxon>
        <taxon>Spiralia</taxon>
        <taxon>Lophotrochozoa</taxon>
        <taxon>Platyhelminthes</taxon>
        <taxon>Cestoda</taxon>
        <taxon>Eucestoda</taxon>
        <taxon>Cyclophyllidea</taxon>
        <taxon>Taeniidae</taxon>
        <taxon>Taenia</taxon>
    </lineage>
</organism>
<dbReference type="SUPFAM" id="SSF53187">
    <property type="entry name" value="Zn-dependent exopeptidases"/>
    <property type="match status" value="2"/>
</dbReference>
<evidence type="ECO:0000313" key="6">
    <source>
        <dbReference type="EMBL" id="VDK39990.1"/>
    </source>
</evidence>
<dbReference type="InterPro" id="IPR040626">
    <property type="entry name" value="Pepdidase_M14_N"/>
</dbReference>
<feature type="domain" description="Peptidase M14" evidence="5">
    <location>
        <begin position="173"/>
        <end position="823"/>
    </location>
</feature>
<sequence>MMQAGVLLFSANFDSGNLGQVENVRESIEFTGPQSSKTLTQSWADRLVTINGAEKRPLLCSKPDYHVKCWTYPDAHGTPFENGNKSWFHFSVRNYAPGSVIRISIMNVNHQSKVFNQGYTPVYSVASSIADDACWTRIAEEPVFETVDGQIAVTFAHRFTQQSGSVTYFAFSYPWTYLDTQLQLRRLEDMFTFTIPIIKSIQVTPDPAKVASSIYLHRELLCYSLCGRRIDLLTISDNTNKLSELEDRFDPLLFPEQSIPRPHKFAKKKASTTLFSAPVFLITARVHPGETPGSHMFNGVLEFLLRERDERAIQLRRTYVFKLIPMLNPDGVAMGHHRTDSRGANLNRFYLQPNFLLYPSVYAVKALATYHHLGYSSTSRYPGCLPPWQFERFVDLAARYRSFAGSAEVSPHTGNLVRPPFVLKRKESLGAPIASLKGKTLDVAAELTGTLNAALEGKRSALLSINSRGISPPHLTLLTTYLPLVNKSYHNAWDTEIFKQNEELEDVERSPSPQTKSDNVVCYGDSKKHVRDEEDQQERLPDTWCASSGSNSSQPVLRVQAIRRRKISAELNGRRNCAVTKEASESSQECQQIPNQVPKKRQTGKEGRDAAHDDDRLSLPVQSEECHPQLDSSPNRQQERSSKANNTTDDENGADSRMRKLDRVYVNMVARYLKQDGQDVEAKEAFLAYCTGAHLTHPSLLSIGPEESGVKCYIDLHGHCTKRGCFCYGNRLKDTRQMVHVDIVLYARLVATNSAFFDFSACNFSLRNMYLRDKVNDTTKEGSGRVGIWKHTGITHCYTVEANYTSSRVLNILSAAVTDDRCATPPGTLWGPLRGSTVVPKPPLVGVTTASSFFTYPNNVASTTTDALVGNATRLAKLTEHGSYVISHEERYTPAHFQEMGRGLLTAALDMWSVNPWSRLATSACADMVRFRPGTYCSLKSLLNNAPRFGKLGPVRSGGNVPTRLRQAELANMKVLRTWAKNFVGNTAANESLEAPKLKEANSSSPRTHLVSHVSAHVSITAAANAAISRRRRESQLHGQRLPICPPAAFSNFGVVESRPVVTAAVSEAMSADGVWNATLSEVTSSNVAMERRVCTVGESGSNTGGAVALPEKHERTKQPRSPSMSPPQPADRCVVAVKNISKHQVPVPHPRQRTKSIELILSVKGRINSTITTCSLPVARLRSGKRVTRRDSVTRFGRVLSRSNSNEHKLRPIKLIRKRVSLAVPIRPSNHSISRMTHSIPTAAAPQAPPNSIALSSVAALEAPTLVPLRPRLRRSKRPRRTKGHRKEVLPRLTEFAPPAVHHKKVLTVSEQ</sequence>
<accession>A0A0R3WC86</accession>
<evidence type="ECO:0000313" key="8">
    <source>
        <dbReference type="WBParaSite" id="TASK_0000830501-mRNA-1"/>
    </source>
</evidence>
<gene>
    <name evidence="6" type="ORF">TASK_LOCUS8306</name>
</gene>
<evidence type="ECO:0000259" key="5">
    <source>
        <dbReference type="PROSITE" id="PS52035"/>
    </source>
</evidence>
<dbReference type="Pfam" id="PF00246">
    <property type="entry name" value="Peptidase_M14"/>
    <property type="match status" value="1"/>
</dbReference>
<feature type="compositionally biased region" description="Basic and acidic residues" evidence="4">
    <location>
        <begin position="603"/>
        <end position="617"/>
    </location>
</feature>
<evidence type="ECO:0000256" key="3">
    <source>
        <dbReference type="PROSITE-ProRule" id="PRU01379"/>
    </source>
</evidence>
<dbReference type="GO" id="GO:0008270">
    <property type="term" value="F:zinc ion binding"/>
    <property type="evidence" value="ECO:0007669"/>
    <property type="project" value="InterPro"/>
</dbReference>
<feature type="compositionally biased region" description="Polar residues" evidence="4">
    <location>
        <begin position="585"/>
        <end position="595"/>
    </location>
</feature>
<dbReference type="InterPro" id="IPR050821">
    <property type="entry name" value="Cytosolic_carboxypeptidase"/>
</dbReference>
<feature type="region of interest" description="Disordered" evidence="4">
    <location>
        <begin position="529"/>
        <end position="559"/>
    </location>
</feature>
<feature type="compositionally biased region" description="Polar residues" evidence="4">
    <location>
        <begin position="545"/>
        <end position="555"/>
    </location>
</feature>
<protein>
    <submittedName>
        <fullName evidence="8">Cytosolic carboxypeptidase-like protein 5</fullName>
    </submittedName>
</protein>
<proteinExistence type="inferred from homology"/>
<feature type="compositionally biased region" description="Basic and acidic residues" evidence="4">
    <location>
        <begin position="529"/>
        <end position="541"/>
    </location>
</feature>
<feature type="region of interest" description="Disordered" evidence="4">
    <location>
        <begin position="579"/>
        <end position="658"/>
    </location>
</feature>
<dbReference type="Gene3D" id="3.40.630.10">
    <property type="entry name" value="Zn peptidases"/>
    <property type="match status" value="2"/>
</dbReference>
<evidence type="ECO:0000256" key="4">
    <source>
        <dbReference type="SAM" id="MobiDB-lite"/>
    </source>
</evidence>
<dbReference type="STRING" id="60517.A0A0R3WC86"/>
<dbReference type="OrthoDB" id="10253041at2759"/>
<feature type="region of interest" description="Disordered" evidence="4">
    <location>
        <begin position="1098"/>
        <end position="1131"/>
    </location>
</feature>
<comment type="cofactor">
    <cofactor evidence="1">
        <name>Zn(2+)</name>
        <dbReference type="ChEBI" id="CHEBI:29105"/>
    </cofactor>
</comment>
<keyword evidence="7" id="KW-1185">Reference proteome</keyword>
<dbReference type="EMBL" id="UYRS01018769">
    <property type="protein sequence ID" value="VDK39990.1"/>
    <property type="molecule type" value="Genomic_DNA"/>
</dbReference>
<dbReference type="PROSITE" id="PS52035">
    <property type="entry name" value="PEPTIDASE_M14"/>
    <property type="match status" value="1"/>
</dbReference>
<name>A0A0R3WC86_TAEAS</name>
<dbReference type="InterPro" id="IPR000834">
    <property type="entry name" value="Peptidase_M14"/>
</dbReference>